<evidence type="ECO:0000259" key="1">
    <source>
        <dbReference type="SMART" id="SM00763"/>
    </source>
</evidence>
<feature type="domain" description="PrkA AAA" evidence="1">
    <location>
        <begin position="25"/>
        <end position="386"/>
    </location>
</feature>
<protein>
    <recommendedName>
        <fullName evidence="1">PrkA AAA domain-containing protein</fullName>
    </recommendedName>
</protein>
<keyword evidence="3" id="KW-1185">Reference proteome</keyword>
<dbReference type="PIRSF" id="PIRSF000549">
    <property type="entry name" value="Ser_prot_kin"/>
    <property type="match status" value="1"/>
</dbReference>
<comment type="caution">
    <text evidence="2">The sequence shown here is derived from an EMBL/GenBank/DDBJ whole genome shotgun (WGS) entry which is preliminary data.</text>
</comment>
<dbReference type="InterPro" id="IPR027417">
    <property type="entry name" value="P-loop_NTPase"/>
</dbReference>
<proteinExistence type="predicted"/>
<dbReference type="InterPro" id="IPR013153">
    <property type="entry name" value="Prk_AAA"/>
</dbReference>
<dbReference type="InterPro" id="IPR057741">
    <property type="entry name" value="YeaG"/>
</dbReference>
<gene>
    <name evidence="2" type="ORF">AOPFMNJM_1885</name>
</gene>
<dbReference type="EMBL" id="BPQR01000031">
    <property type="protein sequence ID" value="GJE06563.1"/>
    <property type="molecule type" value="Genomic_DNA"/>
</dbReference>
<dbReference type="InterPro" id="IPR010650">
    <property type="entry name" value="PrkA_C"/>
</dbReference>
<dbReference type="SMART" id="SM00763">
    <property type="entry name" value="AAA_PrkA"/>
    <property type="match status" value="1"/>
</dbReference>
<sequence>MALQATNDLFQSFARGYEARRDTEMSLSEYLEACRDEPLMYASAAERILDAIGKPEFVDTAKDARLGRIFMNRTIRVYPAFTEFYGMEETIERIVSFFRHAAQGLEERKQILYLLGPVGGGKSSLAERLKLLMEVHPIYALKAGDEVSPVFESPLGLFDPETMGPEIERRYGIPRRRLTGLMSPWALKRLDEFEGDISRFKVIKVRPSRLRQIAIAKTEPGDENNQDISSLVGKVDIRRLETLSQADPDAYSYSGGLNRANQGVLEFVEMFKAPIKMLHPLLTATQEGNYVGTENIGAIPFTGVILAHSNEAEWQSFKTNKNNEAFIDRIYVIKVPYCLRVHEEQRIYEKLISGSELSDAACAPGTLEMLARFSVLSRLREHANSNPFSKMRVYDGESLREVDPRARSMQEYKDTAGVDEGMDGVSTRFAFKVLAATFNHDTNEVSADPVHLMYVLEQALRREQLPPETEKRYLEFIKGELAPRYAEFIGHEIQKAYLESYHDYGQNLFDRYIDYADAWIEDQDFKDAETGQLLNRELLNQELTKIEKPAGIANPKDFRNEVVKFSLRSRAQNGGRNPNWTSYEKLREVIERRMFSQVEELLPVISFGSKKDGDTEKKHGEFVERMVARGYTERQVRRLVEWYMRVKQAG</sequence>
<dbReference type="RefSeq" id="WP_238275326.1">
    <property type="nucleotide sequence ID" value="NZ_BPQR01000031.1"/>
</dbReference>
<evidence type="ECO:0000313" key="2">
    <source>
        <dbReference type="EMBL" id="GJE06563.1"/>
    </source>
</evidence>
<dbReference type="Pfam" id="PF08298">
    <property type="entry name" value="AAA_PrkA"/>
    <property type="match status" value="1"/>
</dbReference>
<dbReference type="NCBIfam" id="NF011999">
    <property type="entry name" value="PRK15455.1"/>
    <property type="match status" value="1"/>
</dbReference>
<dbReference type="SUPFAM" id="SSF52540">
    <property type="entry name" value="P-loop containing nucleoside triphosphate hydrolases"/>
    <property type="match status" value="1"/>
</dbReference>
<accession>A0ABQ4SXF0</accession>
<dbReference type="InterPro" id="IPR016230">
    <property type="entry name" value="PrkA/YeaG"/>
</dbReference>
<dbReference type="Proteomes" id="UP001055102">
    <property type="component" value="Unassembled WGS sequence"/>
</dbReference>
<dbReference type="PANTHER" id="PTHR30267:SF2">
    <property type="entry name" value="PROTEIN PRKA"/>
    <property type="match status" value="1"/>
</dbReference>
<name>A0ABQ4SXF0_9HYPH</name>
<reference evidence="2" key="2">
    <citation type="submission" date="2021-08" db="EMBL/GenBank/DDBJ databases">
        <authorList>
            <person name="Tani A."/>
            <person name="Ola A."/>
            <person name="Ogura Y."/>
            <person name="Katsura K."/>
            <person name="Hayashi T."/>
        </authorList>
    </citation>
    <scope>NUCLEOTIDE SEQUENCE</scope>
    <source>
        <strain evidence="2">LMG 23639</strain>
    </source>
</reference>
<organism evidence="2 3">
    <name type="scientific">Methylobacterium jeotgali</name>
    <dbReference type="NCBI Taxonomy" id="381630"/>
    <lineage>
        <taxon>Bacteria</taxon>
        <taxon>Pseudomonadati</taxon>
        <taxon>Pseudomonadota</taxon>
        <taxon>Alphaproteobacteria</taxon>
        <taxon>Hyphomicrobiales</taxon>
        <taxon>Methylobacteriaceae</taxon>
        <taxon>Methylobacterium</taxon>
    </lineage>
</organism>
<evidence type="ECO:0000313" key="3">
    <source>
        <dbReference type="Proteomes" id="UP001055102"/>
    </source>
</evidence>
<dbReference type="Pfam" id="PF06798">
    <property type="entry name" value="PrkA"/>
    <property type="match status" value="1"/>
</dbReference>
<reference evidence="2" key="1">
    <citation type="journal article" date="2021" name="Front. Microbiol.">
        <title>Comprehensive Comparative Genomics and Phenotyping of Methylobacterium Species.</title>
        <authorList>
            <person name="Alessa O."/>
            <person name="Ogura Y."/>
            <person name="Fujitani Y."/>
            <person name="Takami H."/>
            <person name="Hayashi T."/>
            <person name="Sahin N."/>
            <person name="Tani A."/>
        </authorList>
    </citation>
    <scope>NUCLEOTIDE SEQUENCE</scope>
    <source>
        <strain evidence="2">LMG 23639</strain>
    </source>
</reference>
<dbReference type="Gene3D" id="3.40.50.300">
    <property type="entry name" value="P-loop containing nucleotide triphosphate hydrolases"/>
    <property type="match status" value="1"/>
</dbReference>
<dbReference type="PANTHER" id="PTHR30267">
    <property type="entry name" value="PROTEIN KINASE PRKA"/>
    <property type="match status" value="1"/>
</dbReference>